<accession>A0A2I0LCS8</accession>
<organism evidence="1 2">
    <name type="scientific">Punica granatum</name>
    <name type="common">Pomegranate</name>
    <dbReference type="NCBI Taxonomy" id="22663"/>
    <lineage>
        <taxon>Eukaryota</taxon>
        <taxon>Viridiplantae</taxon>
        <taxon>Streptophyta</taxon>
        <taxon>Embryophyta</taxon>
        <taxon>Tracheophyta</taxon>
        <taxon>Spermatophyta</taxon>
        <taxon>Magnoliopsida</taxon>
        <taxon>eudicotyledons</taxon>
        <taxon>Gunneridae</taxon>
        <taxon>Pentapetalae</taxon>
        <taxon>rosids</taxon>
        <taxon>malvids</taxon>
        <taxon>Myrtales</taxon>
        <taxon>Lythraceae</taxon>
        <taxon>Punica</taxon>
    </lineage>
</organism>
<proteinExistence type="predicted"/>
<dbReference type="EMBL" id="PGOL01000047">
    <property type="protein sequence ID" value="PKI78484.1"/>
    <property type="molecule type" value="Genomic_DNA"/>
</dbReference>
<evidence type="ECO:0000313" key="2">
    <source>
        <dbReference type="Proteomes" id="UP000233551"/>
    </source>
</evidence>
<protein>
    <submittedName>
        <fullName evidence="1">Uncharacterized protein</fullName>
    </submittedName>
</protein>
<keyword evidence="2" id="KW-1185">Reference proteome</keyword>
<evidence type="ECO:0000313" key="1">
    <source>
        <dbReference type="EMBL" id="PKI78484.1"/>
    </source>
</evidence>
<comment type="caution">
    <text evidence="1">The sequence shown here is derived from an EMBL/GenBank/DDBJ whole genome shotgun (WGS) entry which is preliminary data.</text>
</comment>
<dbReference type="Proteomes" id="UP000233551">
    <property type="component" value="Unassembled WGS sequence"/>
</dbReference>
<sequence>MYVQARRGTRLGARWRARARQEVRRAAGSLIRPGAWSGEDASSSARVTDAGRPTWTCASACAFMYAEGRVERTDGRTYVMTAAGACAEGDER</sequence>
<reference evidence="1 2" key="1">
    <citation type="submission" date="2017-11" db="EMBL/GenBank/DDBJ databases">
        <title>De-novo sequencing of pomegranate (Punica granatum L.) genome.</title>
        <authorList>
            <person name="Akparov Z."/>
            <person name="Amiraslanov A."/>
            <person name="Hajiyeva S."/>
            <person name="Abbasov M."/>
            <person name="Kaur K."/>
            <person name="Hamwieh A."/>
            <person name="Solovyev V."/>
            <person name="Salamov A."/>
            <person name="Braich B."/>
            <person name="Kosarev P."/>
            <person name="Mahmoud A."/>
            <person name="Hajiyev E."/>
            <person name="Babayeva S."/>
            <person name="Izzatullayeva V."/>
            <person name="Mammadov A."/>
            <person name="Mammadov A."/>
            <person name="Sharifova S."/>
            <person name="Ojaghi J."/>
            <person name="Eynullazada K."/>
            <person name="Bayramov B."/>
            <person name="Abdulazimova A."/>
            <person name="Shahmuradov I."/>
        </authorList>
    </citation>
    <scope>NUCLEOTIDE SEQUENCE [LARGE SCALE GENOMIC DNA]</scope>
    <source>
        <strain evidence="2">cv. AG2017</strain>
        <tissue evidence="1">Leaf</tissue>
    </source>
</reference>
<gene>
    <name evidence="1" type="ORF">CRG98_001124</name>
</gene>
<name>A0A2I0LCS8_PUNGR</name>
<dbReference type="AlphaFoldDB" id="A0A2I0LCS8"/>